<evidence type="ECO:0000256" key="2">
    <source>
        <dbReference type="ARBA" id="ARBA00022448"/>
    </source>
</evidence>
<dbReference type="EMBL" id="JAMLJN010000006">
    <property type="protein sequence ID" value="MCL9770525.1"/>
    <property type="molecule type" value="Genomic_DNA"/>
</dbReference>
<comment type="caution">
    <text evidence="12">The sequence shown here is derived from an EMBL/GenBank/DDBJ whole genome shotgun (WGS) entry which is preliminary data.</text>
</comment>
<comment type="subcellular location">
    <subcellularLocation>
        <location evidence="1 8">Cell outer membrane</location>
        <topology evidence="1 8">Multi-pass membrane protein</topology>
    </subcellularLocation>
</comment>
<dbReference type="Pfam" id="PF00593">
    <property type="entry name" value="TonB_dep_Rec_b-barrel"/>
    <property type="match status" value="1"/>
</dbReference>
<dbReference type="PANTHER" id="PTHR30069:SF49">
    <property type="entry name" value="OUTER MEMBRANE PROTEIN C"/>
    <property type="match status" value="1"/>
</dbReference>
<evidence type="ECO:0000259" key="10">
    <source>
        <dbReference type="Pfam" id="PF00593"/>
    </source>
</evidence>
<dbReference type="InterPro" id="IPR012910">
    <property type="entry name" value="Plug_dom"/>
</dbReference>
<keyword evidence="6 8" id="KW-0472">Membrane</keyword>
<dbReference type="InterPro" id="IPR037066">
    <property type="entry name" value="Plug_dom_sf"/>
</dbReference>
<organism evidence="12 13">
    <name type="scientific">Flavobacterium fragile</name>
    <dbReference type="NCBI Taxonomy" id="2949085"/>
    <lineage>
        <taxon>Bacteria</taxon>
        <taxon>Pseudomonadati</taxon>
        <taxon>Bacteroidota</taxon>
        <taxon>Flavobacteriia</taxon>
        <taxon>Flavobacteriales</taxon>
        <taxon>Flavobacteriaceae</taxon>
        <taxon>Flavobacterium</taxon>
    </lineage>
</organism>
<dbReference type="Proteomes" id="UP001203342">
    <property type="component" value="Unassembled WGS sequence"/>
</dbReference>
<keyword evidence="4 8" id="KW-0812">Transmembrane</keyword>
<protein>
    <submittedName>
        <fullName evidence="12">TonB-dependent receptor</fullName>
    </submittedName>
</protein>
<dbReference type="InterPro" id="IPR000531">
    <property type="entry name" value="Beta-barrel_TonB"/>
</dbReference>
<comment type="similarity">
    <text evidence="8 9">Belongs to the TonB-dependent receptor family.</text>
</comment>
<dbReference type="Gene3D" id="2.170.130.10">
    <property type="entry name" value="TonB-dependent receptor, plug domain"/>
    <property type="match status" value="1"/>
</dbReference>
<evidence type="ECO:0000256" key="8">
    <source>
        <dbReference type="PROSITE-ProRule" id="PRU01360"/>
    </source>
</evidence>
<dbReference type="SUPFAM" id="SSF56935">
    <property type="entry name" value="Porins"/>
    <property type="match status" value="1"/>
</dbReference>
<evidence type="ECO:0000313" key="12">
    <source>
        <dbReference type="EMBL" id="MCL9770525.1"/>
    </source>
</evidence>
<gene>
    <name evidence="12" type="ORF">NAT47_08850</name>
</gene>
<evidence type="ECO:0000313" key="13">
    <source>
        <dbReference type="Proteomes" id="UP001203342"/>
    </source>
</evidence>
<dbReference type="InterPro" id="IPR036942">
    <property type="entry name" value="Beta-barrel_TonB_sf"/>
</dbReference>
<evidence type="ECO:0000256" key="1">
    <source>
        <dbReference type="ARBA" id="ARBA00004571"/>
    </source>
</evidence>
<dbReference type="Gene3D" id="2.40.170.20">
    <property type="entry name" value="TonB-dependent receptor, beta-barrel domain"/>
    <property type="match status" value="1"/>
</dbReference>
<evidence type="ECO:0000256" key="6">
    <source>
        <dbReference type="ARBA" id="ARBA00023136"/>
    </source>
</evidence>
<evidence type="ECO:0000259" key="11">
    <source>
        <dbReference type="Pfam" id="PF07715"/>
    </source>
</evidence>
<keyword evidence="13" id="KW-1185">Reference proteome</keyword>
<evidence type="ECO:0000256" key="3">
    <source>
        <dbReference type="ARBA" id="ARBA00022452"/>
    </source>
</evidence>
<evidence type="ECO:0000256" key="7">
    <source>
        <dbReference type="ARBA" id="ARBA00023237"/>
    </source>
</evidence>
<keyword evidence="12" id="KW-0675">Receptor</keyword>
<dbReference type="InterPro" id="IPR039426">
    <property type="entry name" value="TonB-dep_rcpt-like"/>
</dbReference>
<evidence type="ECO:0000256" key="4">
    <source>
        <dbReference type="ARBA" id="ARBA00022692"/>
    </source>
</evidence>
<dbReference type="PROSITE" id="PS52016">
    <property type="entry name" value="TONB_DEPENDENT_REC_3"/>
    <property type="match status" value="1"/>
</dbReference>
<evidence type="ECO:0000256" key="5">
    <source>
        <dbReference type="ARBA" id="ARBA00023077"/>
    </source>
</evidence>
<name>A0ABT0THS0_9FLAO</name>
<dbReference type="Pfam" id="PF07715">
    <property type="entry name" value="Plug"/>
    <property type="match status" value="1"/>
</dbReference>
<keyword evidence="5 9" id="KW-0798">TonB box</keyword>
<evidence type="ECO:0000256" key="9">
    <source>
        <dbReference type="RuleBase" id="RU003357"/>
    </source>
</evidence>
<keyword evidence="3 8" id="KW-1134">Transmembrane beta strand</keyword>
<feature type="domain" description="TonB-dependent receptor-like beta-barrel" evidence="10">
    <location>
        <begin position="263"/>
        <end position="661"/>
    </location>
</feature>
<accession>A0ABT0THS0</accession>
<feature type="domain" description="TonB-dependent receptor plug" evidence="11">
    <location>
        <begin position="50"/>
        <end position="150"/>
    </location>
</feature>
<keyword evidence="7 8" id="KW-0998">Cell outer membrane</keyword>
<sequence length="700" mass="78980">MKKIVIIGLLWSSAMVYSQENNDTEVIKDSLKTTYLDEIILIENPLKKISHSVIAIDEAKKNSQPRTATDLFKDIPGFSIQKRSAIASEPSLRAFKYEQMNIKYDAGGKYVHACPNRMDPITAHIIPEEVHKIEVIKGPFTTRYGQTFGGIVNIVTTPEIHTNNGLFGEIQSGFETNGNNSASRAELQYVKNKFNLTVNGEYREYGDYKDGNGVETPSGFITKSYSAKAGYNFTDNQTIRLDWRQKFGDQIIHTGLPMDSPFDDSYSLGLDYKWKSVSENIKNISFKSYYTFVDHLMTNGFDLDDPRPNYPAIDARTPVTSNSFGGRFEIEHQPNEKLNLFYGLDLDNIYREGKKSVTANINPNTGEPFAIPTTTIAEVWQDATTTDFGAFTEINYLINSNLAITAGARIDYVTAKIESPDPGFLAIYGTVSDKTDVTFAGHAGLKFNKKGWNSQLSFGRGVRTASMLERYIYRFEIGSDSRQYIGNPDLKPEVNYQTEWSISKKMKQFTIGTSAFFSYMDNYITGVLRPSLTGGTSCGGAAPMAPKQFLNVNAYQYGFEAFVDWKIIENLSFNTNISYTKARNLSLKEPLAQVFPMAIRNELKFEKPKYWLSLRTEIVADQNDFAPSFAETATPGYEVFDFRIGYKPLKNVTLGGAILNIFDEGYYSHLNFSFKNADLNNGYRIHEPGRNFSFFAKYNF</sequence>
<proteinExistence type="inferred from homology"/>
<keyword evidence="2 8" id="KW-0813">Transport</keyword>
<reference evidence="12 13" key="1">
    <citation type="submission" date="2022-05" db="EMBL/GenBank/DDBJ databases">
        <title>Flavobacterium sp., isolated from activated sludge.</title>
        <authorList>
            <person name="Ran Q."/>
        </authorList>
    </citation>
    <scope>NUCLEOTIDE SEQUENCE [LARGE SCALE GENOMIC DNA]</scope>
    <source>
        <strain evidence="12 13">HXWNR69</strain>
    </source>
</reference>
<dbReference type="RefSeq" id="WP_250582038.1">
    <property type="nucleotide sequence ID" value="NZ_JAMLJN010000006.1"/>
</dbReference>
<dbReference type="PANTHER" id="PTHR30069">
    <property type="entry name" value="TONB-DEPENDENT OUTER MEMBRANE RECEPTOR"/>
    <property type="match status" value="1"/>
</dbReference>